<feature type="transmembrane region" description="Helical" evidence="1">
    <location>
        <begin position="219"/>
        <end position="239"/>
    </location>
</feature>
<keyword evidence="1" id="KW-0472">Membrane</keyword>
<protein>
    <submittedName>
        <fullName evidence="2">Uncharacterized protein</fullName>
    </submittedName>
</protein>
<keyword evidence="1" id="KW-0812">Transmembrane</keyword>
<evidence type="ECO:0000313" key="3">
    <source>
        <dbReference type="Proteomes" id="UP001151760"/>
    </source>
</evidence>
<keyword evidence="3" id="KW-1185">Reference proteome</keyword>
<gene>
    <name evidence="2" type="ORF">Tco_0874568</name>
</gene>
<organism evidence="2 3">
    <name type="scientific">Tanacetum coccineum</name>
    <dbReference type="NCBI Taxonomy" id="301880"/>
    <lineage>
        <taxon>Eukaryota</taxon>
        <taxon>Viridiplantae</taxon>
        <taxon>Streptophyta</taxon>
        <taxon>Embryophyta</taxon>
        <taxon>Tracheophyta</taxon>
        <taxon>Spermatophyta</taxon>
        <taxon>Magnoliopsida</taxon>
        <taxon>eudicotyledons</taxon>
        <taxon>Gunneridae</taxon>
        <taxon>Pentapetalae</taxon>
        <taxon>asterids</taxon>
        <taxon>campanulids</taxon>
        <taxon>Asterales</taxon>
        <taxon>Asteraceae</taxon>
        <taxon>Asteroideae</taxon>
        <taxon>Anthemideae</taxon>
        <taxon>Anthemidinae</taxon>
        <taxon>Tanacetum</taxon>
    </lineage>
</organism>
<keyword evidence="1" id="KW-1133">Transmembrane helix</keyword>
<reference evidence="2" key="1">
    <citation type="journal article" date="2022" name="Int. J. Mol. Sci.">
        <title>Draft Genome of Tanacetum Coccineum: Genomic Comparison of Closely Related Tanacetum-Family Plants.</title>
        <authorList>
            <person name="Yamashiro T."/>
            <person name="Shiraishi A."/>
            <person name="Nakayama K."/>
            <person name="Satake H."/>
        </authorList>
    </citation>
    <scope>NUCLEOTIDE SEQUENCE</scope>
</reference>
<proteinExistence type="predicted"/>
<dbReference type="Proteomes" id="UP001151760">
    <property type="component" value="Unassembled WGS sequence"/>
</dbReference>
<name>A0ABQ5BPU4_9ASTR</name>
<accession>A0ABQ5BPU4</accession>
<evidence type="ECO:0000256" key="1">
    <source>
        <dbReference type="SAM" id="Phobius"/>
    </source>
</evidence>
<comment type="caution">
    <text evidence="2">The sequence shown here is derived from an EMBL/GenBank/DDBJ whole genome shotgun (WGS) entry which is preliminary data.</text>
</comment>
<sequence length="244" mass="27433">MYKISMLDTLEEMYNFEERLFFEEVGTCNGKKVINDASCNRVRESLSKTLLRDALRGLPGANSPRRDRGMLLGRARSGNYFPSIDKDITDNDITDEDCIYEPNSAMSKDKYVPVSQKHNPKVKSLVPVTGRVLELANITTWDEIVNKMGMRKSEICANKAKGKRKVVSKHLQLSLQLKLAFASKHLQLLAFEACICILQLQLPITACICRLLTHLLALAATKLTYFLALAACICFLPFADNLSR</sequence>
<dbReference type="EMBL" id="BQNB010013429">
    <property type="protein sequence ID" value="GJT15862.1"/>
    <property type="molecule type" value="Genomic_DNA"/>
</dbReference>
<evidence type="ECO:0000313" key="2">
    <source>
        <dbReference type="EMBL" id="GJT15862.1"/>
    </source>
</evidence>
<reference evidence="2" key="2">
    <citation type="submission" date="2022-01" db="EMBL/GenBank/DDBJ databases">
        <authorList>
            <person name="Yamashiro T."/>
            <person name="Shiraishi A."/>
            <person name="Satake H."/>
            <person name="Nakayama K."/>
        </authorList>
    </citation>
    <scope>NUCLEOTIDE SEQUENCE</scope>
</reference>